<keyword evidence="3" id="KW-1185">Reference proteome</keyword>
<accession>A0A183B103</accession>
<reference evidence="2 3" key="2">
    <citation type="submission" date="2018-11" db="EMBL/GenBank/DDBJ databases">
        <authorList>
            <consortium name="Pathogen Informatics"/>
        </authorList>
    </citation>
    <scope>NUCLEOTIDE SEQUENCE [LARGE SCALE GENOMIC DNA]</scope>
    <source>
        <strain evidence="2 3">Egypt</strain>
    </source>
</reference>
<proteinExistence type="predicted"/>
<dbReference type="EMBL" id="UZAN01053828">
    <property type="protein sequence ID" value="VDP90160.1"/>
    <property type="molecule type" value="Genomic_DNA"/>
</dbReference>
<reference evidence="4" key="1">
    <citation type="submission" date="2016-06" db="UniProtKB">
        <authorList>
            <consortium name="WormBaseParasite"/>
        </authorList>
    </citation>
    <scope>IDENTIFICATION</scope>
</reference>
<protein>
    <submittedName>
        <fullName evidence="4">DUF4537 domain-containing protein</fullName>
    </submittedName>
</protein>
<sequence>MASTSSAPLLGSHMSIPDDDMECFASIHPEGHVIAMADSPHATLTTHVSDRSTDCLSVEPKYQQQWRRQQQQHEDREAGLVSPETQKYRTLGHRTFDINTRSHRSSLHEQSFPENNAISSISNRESSMKQIKSELQHEKDPEKIVSLVKDSSKASENDATSNQLEFRSHAPLFPQEHPCQLVTMWIEPMAEYAVSEQHVACCSTCQLSESKVSDFVLPYGMRCSLMTIRPSMTLTFTDSSSRSVQSFAIKFDSDQKTPAIVFIRNDLNDQSVWSETESGGREGISRGLKDCIKIHDTSRKTNESISHTNDSIPLLMDNSVRSKEITPGDPDSVATKPDSACLRRSETSKKNQEDLIPIEYSYSSIDLISEPESCTPIVTQPDQKQMSGQIIEISAPQNSDGILTTVATVLAERVPSLYDSIPEQLQSVREHKDPTLYATGSTTVSIEEPKIPNTHSDRTSRESRLKAKLSHDIPSETSSSAGLSFLDNKPEQLLSTLMNQTDPIKPENFTIKLNSFNDTATAAGADSGGGGSVVLPGSSSVPTSVTETDLSVTLPDTSSQPYSTGSLPHCTKLTCPFRIRTSDHRGTLSHVQIGSQCDCSTAVDQRGTTTSVGWMTDEHQQSGAPTIGVPCFVIMDALPERADVIPNPEYEVARMEQTVTRDLGRSSGIEISSHLAESSGSVILRGIYISPYLCDCITRYGKPIVSSEIPRNMFCNLRKTYVLRAAPPIFQGNDPKLEYPPLRALPMAGGHGMAQLAHTKPNRKYKLESLPKTYVNPGDKFVTKHAEVALASPAPVPPHQYPDHLTTIAGPAGASGGLSPAEAGHRSSLGLSFPSSKECLCRICSERSVYNNKNTDPTTCTCSISGSRSATVFGFIKADRPVSHLHYHHHPKICFRGTAPSEEHRRLIGSPPYVTLSGPCQNLTKCVTAPRSCHCTCQPMNSDSCDYCHCDTHATTTTNQHHIRPVCWKIYHDGTGSSTRRTVNSCPVSRSVEHVALLSYADKHDPI</sequence>
<feature type="region of interest" description="Disordered" evidence="1">
    <location>
        <begin position="102"/>
        <end position="140"/>
    </location>
</feature>
<dbReference type="Proteomes" id="UP000272942">
    <property type="component" value="Unassembled WGS sequence"/>
</dbReference>
<feature type="compositionally biased region" description="Basic and acidic residues" evidence="1">
    <location>
        <begin position="131"/>
        <end position="140"/>
    </location>
</feature>
<organism evidence="4">
    <name type="scientific">Echinostoma caproni</name>
    <dbReference type="NCBI Taxonomy" id="27848"/>
    <lineage>
        <taxon>Eukaryota</taxon>
        <taxon>Metazoa</taxon>
        <taxon>Spiralia</taxon>
        <taxon>Lophotrochozoa</taxon>
        <taxon>Platyhelminthes</taxon>
        <taxon>Trematoda</taxon>
        <taxon>Digenea</taxon>
        <taxon>Plagiorchiida</taxon>
        <taxon>Echinostomata</taxon>
        <taxon>Echinostomatoidea</taxon>
        <taxon>Echinostomatidae</taxon>
        <taxon>Echinostoma</taxon>
    </lineage>
</organism>
<feature type="compositionally biased region" description="Polar residues" evidence="1">
    <location>
        <begin position="108"/>
        <end position="130"/>
    </location>
</feature>
<evidence type="ECO:0000313" key="3">
    <source>
        <dbReference type="Proteomes" id="UP000272942"/>
    </source>
</evidence>
<evidence type="ECO:0000313" key="4">
    <source>
        <dbReference type="WBParaSite" id="ECPE_0001292601-mRNA-1"/>
    </source>
</evidence>
<dbReference type="WBParaSite" id="ECPE_0001292601-mRNA-1">
    <property type="protein sequence ID" value="ECPE_0001292601-mRNA-1"/>
    <property type="gene ID" value="ECPE_0001292601"/>
</dbReference>
<feature type="region of interest" description="Disordered" evidence="1">
    <location>
        <begin position="446"/>
        <end position="485"/>
    </location>
</feature>
<evidence type="ECO:0000313" key="2">
    <source>
        <dbReference type="EMBL" id="VDP90160.1"/>
    </source>
</evidence>
<gene>
    <name evidence="2" type="ORF">ECPE_LOCUS12888</name>
</gene>
<feature type="compositionally biased region" description="Basic and acidic residues" evidence="1">
    <location>
        <begin position="447"/>
        <end position="474"/>
    </location>
</feature>
<dbReference type="AlphaFoldDB" id="A0A183B103"/>
<evidence type="ECO:0000256" key="1">
    <source>
        <dbReference type="SAM" id="MobiDB-lite"/>
    </source>
</evidence>
<name>A0A183B103_9TREM</name>